<dbReference type="PROSITE" id="PS50181">
    <property type="entry name" value="FBOX"/>
    <property type="match status" value="1"/>
</dbReference>
<dbReference type="SMART" id="SM00256">
    <property type="entry name" value="FBOX"/>
    <property type="match status" value="1"/>
</dbReference>
<dbReference type="InterPro" id="IPR006652">
    <property type="entry name" value="Kelch_1"/>
</dbReference>
<dbReference type="CDD" id="cd22152">
    <property type="entry name" value="F-box_AtAFR-like"/>
    <property type="match status" value="1"/>
</dbReference>
<dbReference type="EMBL" id="JBANAX010000586">
    <property type="protein sequence ID" value="KAL1201558.1"/>
    <property type="molecule type" value="Genomic_DNA"/>
</dbReference>
<gene>
    <name evidence="2" type="ORF">V5N11_013671</name>
</gene>
<dbReference type="Pfam" id="PF00646">
    <property type="entry name" value="F-box"/>
    <property type="match status" value="1"/>
</dbReference>
<dbReference type="InterPro" id="IPR001810">
    <property type="entry name" value="F-box_dom"/>
</dbReference>
<reference evidence="2 3" key="1">
    <citation type="submission" date="2024-04" db="EMBL/GenBank/DDBJ databases">
        <title>Genome assembly C_amara_ONT_v2.</title>
        <authorList>
            <person name="Yant L."/>
            <person name="Moore C."/>
            <person name="Slenker M."/>
        </authorList>
    </citation>
    <scope>NUCLEOTIDE SEQUENCE [LARGE SCALE GENOMIC DNA]</scope>
    <source>
        <tissue evidence="2">Leaf</tissue>
    </source>
</reference>
<dbReference type="AlphaFoldDB" id="A0ABD1A3Y3"/>
<dbReference type="InterPro" id="IPR015915">
    <property type="entry name" value="Kelch-typ_b-propeller"/>
</dbReference>
<dbReference type="Proteomes" id="UP001558713">
    <property type="component" value="Unassembled WGS sequence"/>
</dbReference>
<dbReference type="SUPFAM" id="SSF117281">
    <property type="entry name" value="Kelch motif"/>
    <property type="match status" value="1"/>
</dbReference>
<dbReference type="InterPro" id="IPR057499">
    <property type="entry name" value="Kelch_FKB95"/>
</dbReference>
<comment type="caution">
    <text evidence="2">The sequence shown here is derived from an EMBL/GenBank/DDBJ whole genome shotgun (WGS) entry which is preliminary data.</text>
</comment>
<dbReference type="InterPro" id="IPR036047">
    <property type="entry name" value="F-box-like_dom_sf"/>
</dbReference>
<accession>A0ABD1A3Y3</accession>
<proteinExistence type="predicted"/>
<dbReference type="PANTHER" id="PTHR24414">
    <property type="entry name" value="F-BOX/KELCH-REPEAT PROTEIN SKIP4"/>
    <property type="match status" value="1"/>
</dbReference>
<name>A0ABD1A3Y3_CARAN</name>
<evidence type="ECO:0000313" key="3">
    <source>
        <dbReference type="Proteomes" id="UP001558713"/>
    </source>
</evidence>
<evidence type="ECO:0000259" key="1">
    <source>
        <dbReference type="PROSITE" id="PS50181"/>
    </source>
</evidence>
<feature type="domain" description="F-box" evidence="1">
    <location>
        <begin position="16"/>
        <end position="62"/>
    </location>
</feature>
<keyword evidence="3" id="KW-1185">Reference proteome</keyword>
<dbReference type="PANTHER" id="PTHR24414:SF184">
    <property type="entry name" value="GALACTOSE OXIDASE_KELCH REPEAT SUPERFAMILY PROTEIN"/>
    <property type="match status" value="1"/>
</dbReference>
<dbReference type="SUPFAM" id="SSF81383">
    <property type="entry name" value="F-box domain"/>
    <property type="match status" value="1"/>
</dbReference>
<dbReference type="Pfam" id="PF25210">
    <property type="entry name" value="Kelch_FKB95"/>
    <property type="match status" value="1"/>
</dbReference>
<dbReference type="InterPro" id="IPR050354">
    <property type="entry name" value="F-box/kelch-repeat_ARATH"/>
</dbReference>
<dbReference type="Gene3D" id="2.120.10.80">
    <property type="entry name" value="Kelch-type beta propeller"/>
    <property type="match status" value="1"/>
</dbReference>
<evidence type="ECO:0000313" key="2">
    <source>
        <dbReference type="EMBL" id="KAL1201558.1"/>
    </source>
</evidence>
<sequence length="366" mass="41658">MSSSSINKKMKKPSKSISYPSLPYDLVLSCLARIPRSYYLSLTLVSKNFQSLLASPELYKTRSLLGRTESCLYVCLRLDTHSNPCWFTLYLKQHKKKNSTGNLLVPIPSPKFSSPQWSSIVAVDSTIYEIGGLIDETRSSRVSILDCRYHTWHEAPSMQAARHSPAANFLDGKIYVAGGGEEENSLNWMEVFDPKIQTWESLPSSGAEICTSKVYQSTKVDEKIYMYGLNGMAYDPKEGTCEAVEWMPWFASFCCVIDNLAYWYKDGEFIWCDTKVNVWRSLKGLEGLPKFVSYSCVKLADYGGNMMVLWDRYAPGSKYKEKVIWCAEIELKRCNNEEVLGKVKWFDAVLTVPKSYEFVRVLVATV</sequence>
<protein>
    <submittedName>
        <fullName evidence="2">F-box/kelch-repeat protein</fullName>
    </submittedName>
</protein>
<dbReference type="SMART" id="SM00612">
    <property type="entry name" value="Kelch"/>
    <property type="match status" value="2"/>
</dbReference>
<organism evidence="2 3">
    <name type="scientific">Cardamine amara subsp. amara</name>
    <dbReference type="NCBI Taxonomy" id="228776"/>
    <lineage>
        <taxon>Eukaryota</taxon>
        <taxon>Viridiplantae</taxon>
        <taxon>Streptophyta</taxon>
        <taxon>Embryophyta</taxon>
        <taxon>Tracheophyta</taxon>
        <taxon>Spermatophyta</taxon>
        <taxon>Magnoliopsida</taxon>
        <taxon>eudicotyledons</taxon>
        <taxon>Gunneridae</taxon>
        <taxon>Pentapetalae</taxon>
        <taxon>rosids</taxon>
        <taxon>malvids</taxon>
        <taxon>Brassicales</taxon>
        <taxon>Brassicaceae</taxon>
        <taxon>Cardamineae</taxon>
        <taxon>Cardamine</taxon>
    </lineage>
</organism>